<protein>
    <submittedName>
        <fullName evidence="1">Uncharacterized protein</fullName>
    </submittedName>
</protein>
<organism evidence="1">
    <name type="scientific">Octopus bimaculoides</name>
    <name type="common">California two-spotted octopus</name>
    <dbReference type="NCBI Taxonomy" id="37653"/>
    <lineage>
        <taxon>Eukaryota</taxon>
        <taxon>Metazoa</taxon>
        <taxon>Spiralia</taxon>
        <taxon>Lophotrochozoa</taxon>
        <taxon>Mollusca</taxon>
        <taxon>Cephalopoda</taxon>
        <taxon>Coleoidea</taxon>
        <taxon>Octopodiformes</taxon>
        <taxon>Octopoda</taxon>
        <taxon>Incirrata</taxon>
        <taxon>Octopodidae</taxon>
        <taxon>Octopus</taxon>
    </lineage>
</organism>
<dbReference type="EMBL" id="KQ422172">
    <property type="protein sequence ID" value="KOF75417.1"/>
    <property type="molecule type" value="Genomic_DNA"/>
</dbReference>
<proteinExistence type="predicted"/>
<evidence type="ECO:0000313" key="1">
    <source>
        <dbReference type="EMBL" id="KOF75417.1"/>
    </source>
</evidence>
<gene>
    <name evidence="1" type="ORF">OCBIM_22034781mg</name>
</gene>
<name>A0A0L8GEG7_OCTBM</name>
<dbReference type="OrthoDB" id="6138683at2759"/>
<accession>A0A0L8GEG7</accession>
<dbReference type="AlphaFoldDB" id="A0A0L8GEG7"/>
<reference evidence="1" key="1">
    <citation type="submission" date="2015-07" db="EMBL/GenBank/DDBJ databases">
        <title>MeaNS - Measles Nucleotide Surveillance Program.</title>
        <authorList>
            <person name="Tran T."/>
            <person name="Druce J."/>
        </authorList>
    </citation>
    <scope>NUCLEOTIDE SEQUENCE</scope>
    <source>
        <strain evidence="1">UCB-OBI-ISO-001</strain>
        <tissue evidence="1">Gonad</tissue>
    </source>
</reference>
<sequence length="95" mass="11020">MRGDLILAFNIFNGNVNVPFAQFFTPAPDRGLRGHDCKLYPRHFRLSRRKAAFSVRIAEPWNKLPQDVIQLPSLPCSERLWTTVATMYIIIYNIN</sequence>